<dbReference type="Proteomes" id="UP000015354">
    <property type="component" value="Unassembled WGS sequence"/>
</dbReference>
<keyword evidence="6" id="KW-1185">Reference proteome</keyword>
<evidence type="ECO:0000256" key="1">
    <source>
        <dbReference type="ARBA" id="ARBA00022723"/>
    </source>
</evidence>
<dbReference type="PANTHER" id="PTHR43782">
    <property type="entry name" value="ARGINASE"/>
    <property type="match status" value="1"/>
</dbReference>
<dbReference type="GO" id="GO:0004053">
    <property type="term" value="F:arginase activity"/>
    <property type="evidence" value="ECO:0007669"/>
    <property type="project" value="TreeGrafter"/>
</dbReference>
<dbReference type="PANTHER" id="PTHR43782:SF3">
    <property type="entry name" value="ARGINASE"/>
    <property type="match status" value="1"/>
</dbReference>
<name>S9UNB8_9TRYP</name>
<reference evidence="5 6" key="1">
    <citation type="journal article" date="2013" name="PLoS ONE">
        <title>Predicting the Proteins of Angomonas deanei, Strigomonas culicis and Their Respective Endosymbionts Reveals New Aspects of the Trypanosomatidae Family.</title>
        <authorList>
            <person name="Motta M.C."/>
            <person name="Martins A.C."/>
            <person name="de Souza S.S."/>
            <person name="Catta-Preta C.M."/>
            <person name="Silva R."/>
            <person name="Klein C.C."/>
            <person name="de Almeida L.G."/>
            <person name="de Lima Cunha O."/>
            <person name="Ciapina L.P."/>
            <person name="Brocchi M."/>
            <person name="Colabardini A.C."/>
            <person name="de Araujo Lima B."/>
            <person name="Machado C.R."/>
            <person name="de Almeida Soares C.M."/>
            <person name="Probst C.M."/>
            <person name="de Menezes C.B."/>
            <person name="Thompson C.E."/>
            <person name="Bartholomeu D.C."/>
            <person name="Gradia D.F."/>
            <person name="Pavoni D.P."/>
            <person name="Grisard E.C."/>
            <person name="Fantinatti-Garboggini F."/>
            <person name="Marchini F.K."/>
            <person name="Rodrigues-Luiz G.F."/>
            <person name="Wagner G."/>
            <person name="Goldman G.H."/>
            <person name="Fietto J.L."/>
            <person name="Elias M.C."/>
            <person name="Goldman M.H."/>
            <person name="Sagot M.F."/>
            <person name="Pereira M."/>
            <person name="Stoco P.H."/>
            <person name="de Mendonca-Neto R.P."/>
            <person name="Teixeira S.M."/>
            <person name="Maciel T.E."/>
            <person name="de Oliveira Mendes T.A."/>
            <person name="Urmenyi T.P."/>
            <person name="de Souza W."/>
            <person name="Schenkman S."/>
            <person name="de Vasconcelos A.T."/>
        </authorList>
    </citation>
    <scope>NUCLEOTIDE SEQUENCE [LARGE SCALE GENOMIC DNA]</scope>
</reference>
<organism evidence="5 6">
    <name type="scientific">Strigomonas culicis</name>
    <dbReference type="NCBI Taxonomy" id="28005"/>
    <lineage>
        <taxon>Eukaryota</taxon>
        <taxon>Discoba</taxon>
        <taxon>Euglenozoa</taxon>
        <taxon>Kinetoplastea</taxon>
        <taxon>Metakinetoplastina</taxon>
        <taxon>Trypanosomatida</taxon>
        <taxon>Trypanosomatidae</taxon>
        <taxon>Strigomonadinae</taxon>
        <taxon>Strigomonas</taxon>
    </lineage>
</organism>
<dbReference type="GO" id="GO:0030145">
    <property type="term" value="F:manganese ion binding"/>
    <property type="evidence" value="ECO:0007669"/>
    <property type="project" value="TreeGrafter"/>
</dbReference>
<dbReference type="AlphaFoldDB" id="S9UNB8"/>
<dbReference type="SUPFAM" id="SSF52768">
    <property type="entry name" value="Arginase/deacetylase"/>
    <property type="match status" value="1"/>
</dbReference>
<evidence type="ECO:0000313" key="5">
    <source>
        <dbReference type="EMBL" id="EPY16156.1"/>
    </source>
</evidence>
<dbReference type="CDD" id="cd09999">
    <property type="entry name" value="Arginase-like_1"/>
    <property type="match status" value="1"/>
</dbReference>
<comment type="similarity">
    <text evidence="4">Belongs to the arginase family.</text>
</comment>
<evidence type="ECO:0000256" key="4">
    <source>
        <dbReference type="PROSITE-ProRule" id="PRU00742"/>
    </source>
</evidence>
<keyword evidence="3" id="KW-0464">Manganese</keyword>
<evidence type="ECO:0000256" key="3">
    <source>
        <dbReference type="ARBA" id="ARBA00023211"/>
    </source>
</evidence>
<accession>S9UNB8</accession>
<protein>
    <submittedName>
        <fullName evidence="5">Arginase</fullName>
    </submittedName>
</protein>
<dbReference type="OrthoDB" id="9992747at2759"/>
<dbReference type="GO" id="GO:0005829">
    <property type="term" value="C:cytosol"/>
    <property type="evidence" value="ECO:0007669"/>
    <property type="project" value="TreeGrafter"/>
</dbReference>
<dbReference type="Gene3D" id="3.40.800.10">
    <property type="entry name" value="Ureohydrolase domain"/>
    <property type="match status" value="1"/>
</dbReference>
<dbReference type="InterPro" id="IPR023696">
    <property type="entry name" value="Ureohydrolase_dom_sf"/>
</dbReference>
<comment type="caution">
    <text evidence="5">The sequence shown here is derived from an EMBL/GenBank/DDBJ whole genome shotgun (WGS) entry which is preliminary data.</text>
</comment>
<dbReference type="InterPro" id="IPR006035">
    <property type="entry name" value="Ureohydrolase"/>
</dbReference>
<dbReference type="Pfam" id="PF00491">
    <property type="entry name" value="Arginase"/>
    <property type="match status" value="1"/>
</dbReference>
<evidence type="ECO:0000313" key="6">
    <source>
        <dbReference type="Proteomes" id="UP000015354"/>
    </source>
</evidence>
<dbReference type="GO" id="GO:0005634">
    <property type="term" value="C:nucleus"/>
    <property type="evidence" value="ECO:0007669"/>
    <property type="project" value="TreeGrafter"/>
</dbReference>
<evidence type="ECO:0000256" key="2">
    <source>
        <dbReference type="ARBA" id="ARBA00022801"/>
    </source>
</evidence>
<sequence length="307" mass="32898">MSVTPSDTRKTLRVVMPQWQGGINAPYYFGSHLLNYLAGPSSDPTVVVPVPSPTSEAGQQGLRAERGIAARAAVVGQARAAASLIAAHTPDRIVTFGGDCGVSVAPFGYLLHRYRGEKIGLLHLDAHPDVSTPAESSRAHMHVLANLMGLGDTDLTALVPSPVPAARVLIAGLTEPLLTHESAFLRDHKIRTMGPEGVKVRQGEAIAAWVRAQGLTHLVVHFDLDVLDPASFHSLLFNNPRQTAGERAALAEVAQGKVRLQEVADMLKTVEKVAKIVGLTYSGFFPWDAMHLAEVMRNGPILNKSKI</sequence>
<gene>
    <name evidence="5" type="ORF">STCU_11517</name>
</gene>
<keyword evidence="2" id="KW-0378">Hydrolase</keyword>
<dbReference type="EMBL" id="ATMH01011480">
    <property type="protein sequence ID" value="EPY16156.1"/>
    <property type="molecule type" value="Genomic_DNA"/>
</dbReference>
<keyword evidence="1" id="KW-0479">Metal-binding</keyword>
<dbReference type="PROSITE" id="PS51409">
    <property type="entry name" value="ARGINASE_2"/>
    <property type="match status" value="1"/>
</dbReference>
<proteinExistence type="inferred from homology"/>